<name>A0A8S5LQV6_9CAUD</name>
<evidence type="ECO:0000313" key="1">
    <source>
        <dbReference type="EMBL" id="DAD72334.1"/>
    </source>
</evidence>
<reference evidence="1" key="1">
    <citation type="journal article" date="2021" name="Proc. Natl. Acad. Sci. U.S.A.">
        <title>A Catalog of Tens of Thousands of Viruses from Human Metagenomes Reveals Hidden Associations with Chronic Diseases.</title>
        <authorList>
            <person name="Tisza M.J."/>
            <person name="Buck C.B."/>
        </authorList>
    </citation>
    <scope>NUCLEOTIDE SEQUENCE</scope>
    <source>
        <strain evidence="1">CtC8s18</strain>
    </source>
</reference>
<organism evidence="1">
    <name type="scientific">Podoviridae sp. ctC8s18</name>
    <dbReference type="NCBI Taxonomy" id="2827617"/>
    <lineage>
        <taxon>Viruses</taxon>
        <taxon>Duplodnaviria</taxon>
        <taxon>Heunggongvirae</taxon>
        <taxon>Uroviricota</taxon>
        <taxon>Caudoviricetes</taxon>
    </lineage>
</organism>
<accession>A0A8S5LQV6</accession>
<protein>
    <submittedName>
        <fullName evidence="1">Uncharacterized protein</fullName>
    </submittedName>
</protein>
<proteinExistence type="predicted"/>
<sequence length="70" mass="7980">MKLNNTASHDNYTVQIILQNGEAKHFFTGPKLEAAIELIKDLINGRYYNIRSANIIVTTTTIMNAYSKEY</sequence>
<dbReference type="EMBL" id="BK015897">
    <property type="protein sequence ID" value="DAD72334.1"/>
    <property type="molecule type" value="Genomic_DNA"/>
</dbReference>